<proteinExistence type="predicted"/>
<gene>
    <name evidence="2" type="primary">Dper\GL12639</name>
    <name evidence="2" type="ORF">Dper_GL12639</name>
</gene>
<feature type="region of interest" description="Disordered" evidence="1">
    <location>
        <begin position="1"/>
        <end position="135"/>
    </location>
</feature>
<evidence type="ECO:0000313" key="2">
    <source>
        <dbReference type="EMBL" id="EDW30933.1"/>
    </source>
</evidence>
<feature type="compositionally biased region" description="Low complexity" evidence="1">
    <location>
        <begin position="101"/>
        <end position="119"/>
    </location>
</feature>
<organism evidence="3">
    <name type="scientific">Drosophila persimilis</name>
    <name type="common">Fruit fly</name>
    <dbReference type="NCBI Taxonomy" id="7234"/>
    <lineage>
        <taxon>Eukaryota</taxon>
        <taxon>Metazoa</taxon>
        <taxon>Ecdysozoa</taxon>
        <taxon>Arthropoda</taxon>
        <taxon>Hexapoda</taxon>
        <taxon>Insecta</taxon>
        <taxon>Pterygota</taxon>
        <taxon>Neoptera</taxon>
        <taxon>Endopterygota</taxon>
        <taxon>Diptera</taxon>
        <taxon>Brachycera</taxon>
        <taxon>Muscomorpha</taxon>
        <taxon>Ephydroidea</taxon>
        <taxon>Drosophilidae</taxon>
        <taxon>Drosophila</taxon>
        <taxon>Sophophora</taxon>
    </lineage>
</organism>
<dbReference type="KEGG" id="dpe:6600257"/>
<dbReference type="STRING" id="7234.B4H3J3"/>
<dbReference type="OrthoDB" id="5983145at2759"/>
<evidence type="ECO:0000313" key="3">
    <source>
        <dbReference type="Proteomes" id="UP000008744"/>
    </source>
</evidence>
<dbReference type="InterPro" id="IPR038838">
    <property type="entry name" value="TRIR"/>
</dbReference>
<evidence type="ECO:0000256" key="1">
    <source>
        <dbReference type="SAM" id="MobiDB-lite"/>
    </source>
</evidence>
<accession>B4H3J3</accession>
<dbReference type="Proteomes" id="UP000008744">
    <property type="component" value="Unassembled WGS sequence"/>
</dbReference>
<feature type="compositionally biased region" description="Basic and acidic residues" evidence="1">
    <location>
        <begin position="42"/>
        <end position="52"/>
    </location>
</feature>
<dbReference type="PhylomeDB" id="B4H3J3"/>
<dbReference type="PANTHER" id="PTHR34753:SF1">
    <property type="entry name" value="TELOMERASE RNA COMPONENT INTERACTING RNASE"/>
    <property type="match status" value="1"/>
</dbReference>
<dbReference type="HOGENOM" id="CLU_066955_0_0_1"/>
<protein>
    <submittedName>
        <fullName evidence="2">GL12639</fullName>
    </submittedName>
</protein>
<sequence length="276" mass="30764">MSCRFTEHKKEKRAQQVLYTRGPGSSLKWQCNGSSFRSRAGRSPERSDELQRHGHRGRSRDPSKERDHHRDCELSRRTNQSRRSDSPDPGEGPRLQSISWRPRSQQPSAAQQDDPQSQPGLGLGRGGSSVPCARDRIHRETQERLKKLRSTLAKDPKMSATAKAGTSGSYFANDGSFLDIFKKMQEEQNTIARESISAVGPYIVATAVGAPAPPPLCVGRRRGGKALKTGPGAPSCKIAPRRWWIQRDFWSVYLAEVEKYNTTGCEKAEGHSKLVK</sequence>
<feature type="compositionally biased region" description="Polar residues" evidence="1">
    <location>
        <begin position="27"/>
        <end position="37"/>
    </location>
</feature>
<dbReference type="EMBL" id="CH479206">
    <property type="protein sequence ID" value="EDW30933.1"/>
    <property type="molecule type" value="Genomic_DNA"/>
</dbReference>
<dbReference type="PANTHER" id="PTHR34753">
    <property type="entry name" value="TELOMERASE RNA COMPONENT INTERACTING RNASE"/>
    <property type="match status" value="1"/>
</dbReference>
<reference evidence="2 3" key="1">
    <citation type="journal article" date="2007" name="Nature">
        <title>Evolution of genes and genomes on the Drosophila phylogeny.</title>
        <authorList>
            <consortium name="Drosophila 12 Genomes Consortium"/>
            <person name="Clark A.G."/>
            <person name="Eisen M.B."/>
            <person name="Smith D.R."/>
            <person name="Bergman C.M."/>
            <person name="Oliver B."/>
            <person name="Markow T.A."/>
            <person name="Kaufman T.C."/>
            <person name="Kellis M."/>
            <person name="Gelbart W."/>
            <person name="Iyer V.N."/>
            <person name="Pollard D.A."/>
            <person name="Sackton T.B."/>
            <person name="Larracuente A.M."/>
            <person name="Singh N.D."/>
            <person name="Abad J.P."/>
            <person name="Abt D.N."/>
            <person name="Adryan B."/>
            <person name="Aguade M."/>
            <person name="Akashi H."/>
            <person name="Anderson W.W."/>
            <person name="Aquadro C.F."/>
            <person name="Ardell D.H."/>
            <person name="Arguello R."/>
            <person name="Artieri C.G."/>
            <person name="Barbash D.A."/>
            <person name="Barker D."/>
            <person name="Barsanti P."/>
            <person name="Batterham P."/>
            <person name="Batzoglou S."/>
            <person name="Begun D."/>
            <person name="Bhutkar A."/>
            <person name="Blanco E."/>
            <person name="Bosak S.A."/>
            <person name="Bradley R.K."/>
            <person name="Brand A.D."/>
            <person name="Brent M.R."/>
            <person name="Brooks A.N."/>
            <person name="Brown R.H."/>
            <person name="Butlin R.K."/>
            <person name="Caggese C."/>
            <person name="Calvi B.R."/>
            <person name="Bernardo de Carvalho A."/>
            <person name="Caspi A."/>
            <person name="Castrezana S."/>
            <person name="Celniker S.E."/>
            <person name="Chang J.L."/>
            <person name="Chapple C."/>
            <person name="Chatterji S."/>
            <person name="Chinwalla A."/>
            <person name="Civetta A."/>
            <person name="Clifton S.W."/>
            <person name="Comeron J.M."/>
            <person name="Costello J.C."/>
            <person name="Coyne J.A."/>
            <person name="Daub J."/>
            <person name="David R.G."/>
            <person name="Delcher A.L."/>
            <person name="Delehaunty K."/>
            <person name="Do C.B."/>
            <person name="Ebling H."/>
            <person name="Edwards K."/>
            <person name="Eickbush T."/>
            <person name="Evans J.D."/>
            <person name="Filipski A."/>
            <person name="Findeiss S."/>
            <person name="Freyhult E."/>
            <person name="Fulton L."/>
            <person name="Fulton R."/>
            <person name="Garcia A.C."/>
            <person name="Gardiner A."/>
            <person name="Garfield D.A."/>
            <person name="Garvin B.E."/>
            <person name="Gibson G."/>
            <person name="Gilbert D."/>
            <person name="Gnerre S."/>
            <person name="Godfrey J."/>
            <person name="Good R."/>
            <person name="Gotea V."/>
            <person name="Gravely B."/>
            <person name="Greenberg A.J."/>
            <person name="Griffiths-Jones S."/>
            <person name="Gross S."/>
            <person name="Guigo R."/>
            <person name="Gustafson E.A."/>
            <person name="Haerty W."/>
            <person name="Hahn M.W."/>
            <person name="Halligan D.L."/>
            <person name="Halpern A.L."/>
            <person name="Halter G.M."/>
            <person name="Han M.V."/>
            <person name="Heger A."/>
            <person name="Hillier L."/>
            <person name="Hinrichs A.S."/>
            <person name="Holmes I."/>
            <person name="Hoskins R.A."/>
            <person name="Hubisz M.J."/>
            <person name="Hultmark D."/>
            <person name="Huntley M.A."/>
            <person name="Jaffe D.B."/>
            <person name="Jagadeeshan S."/>
            <person name="Jeck W.R."/>
            <person name="Johnson J."/>
            <person name="Jones C.D."/>
            <person name="Jordan W.C."/>
            <person name="Karpen G.H."/>
            <person name="Kataoka E."/>
            <person name="Keightley P.D."/>
            <person name="Kheradpour P."/>
            <person name="Kirkness E.F."/>
            <person name="Koerich L.B."/>
            <person name="Kristiansen K."/>
            <person name="Kudrna D."/>
            <person name="Kulathinal R.J."/>
            <person name="Kumar S."/>
            <person name="Kwok R."/>
            <person name="Lander E."/>
            <person name="Langley C.H."/>
            <person name="Lapoint R."/>
            <person name="Lazzaro B.P."/>
            <person name="Lee S.J."/>
            <person name="Levesque L."/>
            <person name="Li R."/>
            <person name="Lin C.F."/>
            <person name="Lin M.F."/>
            <person name="Lindblad-Toh K."/>
            <person name="Llopart A."/>
            <person name="Long M."/>
            <person name="Low L."/>
            <person name="Lozovsky E."/>
            <person name="Lu J."/>
            <person name="Luo M."/>
            <person name="Machado C.A."/>
            <person name="Makalowski W."/>
            <person name="Marzo M."/>
            <person name="Matsuda M."/>
            <person name="Matzkin L."/>
            <person name="McAllister B."/>
            <person name="McBride C.S."/>
            <person name="McKernan B."/>
            <person name="McKernan K."/>
            <person name="Mendez-Lago M."/>
            <person name="Minx P."/>
            <person name="Mollenhauer M.U."/>
            <person name="Montooth K."/>
            <person name="Mount S.M."/>
            <person name="Mu X."/>
            <person name="Myers E."/>
            <person name="Negre B."/>
            <person name="Newfeld S."/>
            <person name="Nielsen R."/>
            <person name="Noor M.A."/>
            <person name="O'Grady P."/>
            <person name="Pachter L."/>
            <person name="Papaceit M."/>
            <person name="Parisi M.J."/>
            <person name="Parisi M."/>
            <person name="Parts L."/>
            <person name="Pedersen J.S."/>
            <person name="Pesole G."/>
            <person name="Phillippy A.M."/>
            <person name="Ponting C.P."/>
            <person name="Pop M."/>
            <person name="Porcelli D."/>
            <person name="Powell J.R."/>
            <person name="Prohaska S."/>
            <person name="Pruitt K."/>
            <person name="Puig M."/>
            <person name="Quesneville H."/>
            <person name="Ram K.R."/>
            <person name="Rand D."/>
            <person name="Rasmussen M.D."/>
            <person name="Reed L.K."/>
            <person name="Reenan R."/>
            <person name="Reily A."/>
            <person name="Remington K.A."/>
            <person name="Rieger T.T."/>
            <person name="Ritchie M.G."/>
            <person name="Robin C."/>
            <person name="Rogers Y.H."/>
            <person name="Rohde C."/>
            <person name="Rozas J."/>
            <person name="Rubenfield M.J."/>
            <person name="Ruiz A."/>
            <person name="Russo S."/>
            <person name="Salzberg S.L."/>
            <person name="Sanchez-Gracia A."/>
            <person name="Saranga D.J."/>
            <person name="Sato H."/>
            <person name="Schaeffer S.W."/>
            <person name="Schatz M.C."/>
            <person name="Schlenke T."/>
            <person name="Schwartz R."/>
            <person name="Segarra C."/>
            <person name="Singh R.S."/>
            <person name="Sirot L."/>
            <person name="Sirota M."/>
            <person name="Sisneros N.B."/>
            <person name="Smith C.D."/>
            <person name="Smith T.F."/>
            <person name="Spieth J."/>
            <person name="Stage D.E."/>
            <person name="Stark A."/>
            <person name="Stephan W."/>
            <person name="Strausberg R.L."/>
            <person name="Strempel S."/>
            <person name="Sturgill D."/>
            <person name="Sutton G."/>
            <person name="Sutton G.G."/>
            <person name="Tao W."/>
            <person name="Teichmann S."/>
            <person name="Tobari Y.N."/>
            <person name="Tomimura Y."/>
            <person name="Tsolas J.M."/>
            <person name="Valente V.L."/>
            <person name="Venter E."/>
            <person name="Venter J.C."/>
            <person name="Vicario S."/>
            <person name="Vieira F.G."/>
            <person name="Vilella A.J."/>
            <person name="Villasante A."/>
            <person name="Walenz B."/>
            <person name="Wang J."/>
            <person name="Wasserman M."/>
            <person name="Watts T."/>
            <person name="Wilson D."/>
            <person name="Wilson R.K."/>
            <person name="Wing R.A."/>
            <person name="Wolfner M.F."/>
            <person name="Wong A."/>
            <person name="Wong G.K."/>
            <person name="Wu C.I."/>
            <person name="Wu G."/>
            <person name="Yamamoto D."/>
            <person name="Yang H.P."/>
            <person name="Yang S.P."/>
            <person name="Yorke J.A."/>
            <person name="Yoshida K."/>
            <person name="Zdobnov E."/>
            <person name="Zhang P."/>
            <person name="Zhang Y."/>
            <person name="Zimin A.V."/>
            <person name="Baldwin J."/>
            <person name="Abdouelleil A."/>
            <person name="Abdulkadir J."/>
            <person name="Abebe A."/>
            <person name="Abera B."/>
            <person name="Abreu J."/>
            <person name="Acer S.C."/>
            <person name="Aftuck L."/>
            <person name="Alexander A."/>
            <person name="An P."/>
            <person name="Anderson E."/>
            <person name="Anderson S."/>
            <person name="Arachi H."/>
            <person name="Azer M."/>
            <person name="Bachantsang P."/>
            <person name="Barry A."/>
            <person name="Bayul T."/>
            <person name="Berlin A."/>
            <person name="Bessette D."/>
            <person name="Bloom T."/>
            <person name="Blye J."/>
            <person name="Boguslavskiy L."/>
            <person name="Bonnet C."/>
            <person name="Boukhgalter B."/>
            <person name="Bourzgui I."/>
            <person name="Brown A."/>
            <person name="Cahill P."/>
            <person name="Channer S."/>
            <person name="Cheshatsang Y."/>
            <person name="Chuda L."/>
            <person name="Citroen M."/>
            <person name="Collymore A."/>
            <person name="Cooke P."/>
            <person name="Costello M."/>
            <person name="D'Aco K."/>
            <person name="Daza R."/>
            <person name="De Haan G."/>
            <person name="DeGray S."/>
            <person name="DeMaso C."/>
            <person name="Dhargay N."/>
            <person name="Dooley K."/>
            <person name="Dooley E."/>
            <person name="Doricent M."/>
            <person name="Dorje P."/>
            <person name="Dorjee K."/>
            <person name="Dupes A."/>
            <person name="Elong R."/>
            <person name="Falk J."/>
            <person name="Farina A."/>
            <person name="Faro S."/>
            <person name="Ferguson D."/>
            <person name="Fisher S."/>
            <person name="Foley C.D."/>
            <person name="Franke A."/>
            <person name="Friedrich D."/>
            <person name="Gadbois L."/>
            <person name="Gearin G."/>
            <person name="Gearin C.R."/>
            <person name="Giannoukos G."/>
            <person name="Goode T."/>
            <person name="Graham J."/>
            <person name="Grandbois E."/>
            <person name="Grewal S."/>
            <person name="Gyaltsen K."/>
            <person name="Hafez N."/>
            <person name="Hagos B."/>
            <person name="Hall J."/>
            <person name="Henson C."/>
            <person name="Hollinger A."/>
            <person name="Honan T."/>
            <person name="Huard M.D."/>
            <person name="Hughes L."/>
            <person name="Hurhula B."/>
            <person name="Husby M.E."/>
            <person name="Kamat A."/>
            <person name="Kanga B."/>
            <person name="Kashin S."/>
            <person name="Khazanovich D."/>
            <person name="Kisner P."/>
            <person name="Lance K."/>
            <person name="Lara M."/>
            <person name="Lee W."/>
            <person name="Lennon N."/>
            <person name="Letendre F."/>
            <person name="LeVine R."/>
            <person name="Lipovsky A."/>
            <person name="Liu X."/>
            <person name="Liu J."/>
            <person name="Liu S."/>
            <person name="Lokyitsang T."/>
            <person name="Lokyitsang Y."/>
            <person name="Lubonja R."/>
            <person name="Lui A."/>
            <person name="MacDonald P."/>
            <person name="Magnisalis V."/>
            <person name="Maru K."/>
            <person name="Matthews C."/>
            <person name="McCusker W."/>
            <person name="McDonough S."/>
            <person name="Mehta T."/>
            <person name="Meldrim J."/>
            <person name="Meneus L."/>
            <person name="Mihai O."/>
            <person name="Mihalev A."/>
            <person name="Mihova T."/>
            <person name="Mittelman R."/>
            <person name="Mlenga V."/>
            <person name="Montmayeur A."/>
            <person name="Mulrain L."/>
            <person name="Navidi A."/>
            <person name="Naylor J."/>
            <person name="Negash T."/>
            <person name="Nguyen T."/>
            <person name="Nguyen N."/>
            <person name="Nicol R."/>
            <person name="Norbu C."/>
            <person name="Norbu N."/>
            <person name="Novod N."/>
            <person name="O'Neill B."/>
            <person name="Osman S."/>
            <person name="Markiewicz E."/>
            <person name="Oyono O.L."/>
            <person name="Patti C."/>
            <person name="Phunkhang P."/>
            <person name="Pierre F."/>
            <person name="Priest M."/>
            <person name="Raghuraman S."/>
            <person name="Rege F."/>
            <person name="Reyes R."/>
            <person name="Rise C."/>
            <person name="Rogov P."/>
            <person name="Ross K."/>
            <person name="Ryan E."/>
            <person name="Settipalli S."/>
            <person name="Shea T."/>
            <person name="Sherpa N."/>
            <person name="Shi L."/>
            <person name="Shih D."/>
            <person name="Sparrow T."/>
            <person name="Spaulding J."/>
            <person name="Stalker J."/>
            <person name="Stange-Thomann N."/>
            <person name="Stavropoulos S."/>
            <person name="Stone C."/>
            <person name="Strader C."/>
            <person name="Tesfaye S."/>
            <person name="Thomson T."/>
            <person name="Thoulutsang Y."/>
            <person name="Thoulutsang D."/>
            <person name="Topham K."/>
            <person name="Topping I."/>
            <person name="Tsamla T."/>
            <person name="Vassiliev H."/>
            <person name="Vo A."/>
            <person name="Wangchuk T."/>
            <person name="Wangdi T."/>
            <person name="Weiand M."/>
            <person name="Wilkinson J."/>
            <person name="Wilson A."/>
            <person name="Yadav S."/>
            <person name="Young G."/>
            <person name="Yu Q."/>
            <person name="Zembek L."/>
            <person name="Zhong D."/>
            <person name="Zimmer A."/>
            <person name="Zwirko Z."/>
            <person name="Jaffe D.B."/>
            <person name="Alvarez P."/>
            <person name="Brockman W."/>
            <person name="Butler J."/>
            <person name="Chin C."/>
            <person name="Gnerre S."/>
            <person name="Grabherr M."/>
            <person name="Kleber M."/>
            <person name="Mauceli E."/>
            <person name="MacCallum I."/>
        </authorList>
    </citation>
    <scope>NUCLEOTIDE SEQUENCE [LARGE SCALE GENOMIC DNA]</scope>
    <source>
        <strain evidence="3">MSH-3 / Tucson 14011-0111.49</strain>
    </source>
</reference>
<name>B4H3J3_DROPE</name>
<feature type="compositionally biased region" description="Basic and acidic residues" evidence="1">
    <location>
        <begin position="59"/>
        <end position="86"/>
    </location>
</feature>
<dbReference type="GO" id="GO:0008408">
    <property type="term" value="F:3'-5' exonuclease activity"/>
    <property type="evidence" value="ECO:0007669"/>
    <property type="project" value="InterPro"/>
</dbReference>
<dbReference type="OMA" id="MYSTGYT"/>
<keyword evidence="3" id="KW-1185">Reference proteome</keyword>
<dbReference type="GO" id="GO:0008409">
    <property type="term" value="F:5'-3' exonuclease activity"/>
    <property type="evidence" value="ECO:0007669"/>
    <property type="project" value="InterPro"/>
</dbReference>
<dbReference type="AlphaFoldDB" id="B4H3J3"/>